<evidence type="ECO:0000313" key="2">
    <source>
        <dbReference type="EMBL" id="NWK55004.1"/>
    </source>
</evidence>
<dbReference type="EMBL" id="JACBAZ010000002">
    <property type="protein sequence ID" value="NWK55004.1"/>
    <property type="molecule type" value="Genomic_DNA"/>
</dbReference>
<protein>
    <submittedName>
        <fullName evidence="2">Uncharacterized protein</fullName>
    </submittedName>
</protein>
<evidence type="ECO:0000313" key="3">
    <source>
        <dbReference type="Proteomes" id="UP000557872"/>
    </source>
</evidence>
<dbReference type="NCBIfam" id="NF040466">
    <property type="entry name" value="ydjY_domain"/>
    <property type="match status" value="1"/>
</dbReference>
<comment type="caution">
    <text evidence="2">The sequence shown here is derived from an EMBL/GenBank/DDBJ whole genome shotgun (WGS) entry which is preliminary data.</text>
</comment>
<gene>
    <name evidence="2" type="ORF">HW115_05250</name>
</gene>
<feature type="region of interest" description="Disordered" evidence="1">
    <location>
        <begin position="43"/>
        <end position="80"/>
    </location>
</feature>
<reference evidence="2 3" key="1">
    <citation type="submission" date="2020-07" db="EMBL/GenBank/DDBJ databases">
        <title>Roseicoccus Jingziensis gen. nov., sp. nov., isolated from coastal seawater.</title>
        <authorList>
            <person name="Feng X."/>
        </authorList>
    </citation>
    <scope>NUCLEOTIDE SEQUENCE [LARGE SCALE GENOMIC DNA]</scope>
    <source>
        <strain evidence="2 3">N1E253</strain>
    </source>
</reference>
<dbReference type="Proteomes" id="UP000557872">
    <property type="component" value="Unassembled WGS sequence"/>
</dbReference>
<dbReference type="InterPro" id="IPR047750">
    <property type="entry name" value="YdjY-like"/>
</dbReference>
<evidence type="ECO:0000256" key="1">
    <source>
        <dbReference type="SAM" id="MobiDB-lite"/>
    </source>
</evidence>
<keyword evidence="3" id="KW-1185">Reference proteome</keyword>
<dbReference type="AlphaFoldDB" id="A0A851GLI0"/>
<feature type="compositionally biased region" description="Basic and acidic residues" evidence="1">
    <location>
        <begin position="49"/>
        <end position="59"/>
    </location>
</feature>
<proteinExistence type="predicted"/>
<accession>A0A851GLI0</accession>
<sequence length="288" mass="31027">MNSILAEGLSFFYILLMKLLQSRLAAGALLACLMIGISEAEPQPNQGEGLHKGKGEVDSSGKFTPHASHPKGSGKKLSVEESKAELQKALKLEPLGGDRYRLGKVLLDKKKRTVTIPVKVNMRKGVIEYALVTENGKVHESVFTTSASPSHVHLACLLLGKAEVPGMDWPKSHRGITKKQAVSVEVTWPTNGPVKRYPLADCVLKKDMSNEANKGNKLATGHWLYSGSHFRGGVFAAQAEGSLISIIGDGAALINGLRKDHTNDMIHSVNADILPAQGRTIKMVLTIP</sequence>
<organism evidence="2 3">
    <name type="scientific">Oceaniferula marina</name>
    <dbReference type="NCBI Taxonomy" id="2748318"/>
    <lineage>
        <taxon>Bacteria</taxon>
        <taxon>Pseudomonadati</taxon>
        <taxon>Verrucomicrobiota</taxon>
        <taxon>Verrucomicrobiia</taxon>
        <taxon>Verrucomicrobiales</taxon>
        <taxon>Verrucomicrobiaceae</taxon>
        <taxon>Oceaniferula</taxon>
    </lineage>
</organism>
<name>A0A851GLI0_9BACT</name>